<reference evidence="1 2" key="1">
    <citation type="submission" date="2013-09" db="EMBL/GenBank/DDBJ databases">
        <title>Complete genome sequence of Spiroplasma mirum suckling mouse cataract agent.</title>
        <authorList>
            <person name="Landry C.A."/>
            <person name="Bastian F.O."/>
            <person name="Thune R.L."/>
        </authorList>
    </citation>
    <scope>NUCLEOTIDE SEQUENCE [LARGE SCALE GENOMIC DNA]</scope>
    <source>
        <strain evidence="1 2">SMCA</strain>
    </source>
</reference>
<keyword evidence="2" id="KW-1185">Reference proteome</keyword>
<name>W6AK18_9MOLU</name>
<proteinExistence type="predicted"/>
<accession>W6AK18</accession>
<dbReference type="HOGENOM" id="CLU_2865561_0_0_14"/>
<dbReference type="InterPro" id="IPR032466">
    <property type="entry name" value="Metal_Hydrolase"/>
</dbReference>
<protein>
    <submittedName>
        <fullName evidence="1">Uncharacterized protein</fullName>
    </submittedName>
</protein>
<organism evidence="1 2">
    <name type="scientific">Spiroplasma mirum ATCC 29335</name>
    <dbReference type="NCBI Taxonomy" id="838561"/>
    <lineage>
        <taxon>Bacteria</taxon>
        <taxon>Bacillati</taxon>
        <taxon>Mycoplasmatota</taxon>
        <taxon>Mollicutes</taxon>
        <taxon>Entomoplasmatales</taxon>
        <taxon>Spiroplasmataceae</taxon>
        <taxon>Spiroplasma</taxon>
    </lineage>
</organism>
<evidence type="ECO:0000313" key="1">
    <source>
        <dbReference type="EMBL" id="AHI57643.1"/>
    </source>
</evidence>
<dbReference type="AlphaFoldDB" id="W6AK18"/>
<evidence type="ECO:0000313" key="2">
    <source>
        <dbReference type="Proteomes" id="UP000019260"/>
    </source>
</evidence>
<gene>
    <name evidence="1" type="ORF">P344_01390</name>
</gene>
<dbReference type="KEGG" id="smia:P344_01390"/>
<dbReference type="GO" id="GO:0008880">
    <property type="term" value="F:glucuronate isomerase activity"/>
    <property type="evidence" value="ECO:0007669"/>
    <property type="project" value="InterPro"/>
</dbReference>
<dbReference type="GO" id="GO:0006064">
    <property type="term" value="P:glucuronate catabolic process"/>
    <property type="evidence" value="ECO:0007669"/>
    <property type="project" value="InterPro"/>
</dbReference>
<dbReference type="InterPro" id="IPR003766">
    <property type="entry name" value="Uronate_isomerase"/>
</dbReference>
<dbReference type="STRING" id="838561.P344_01390"/>
<sequence length="64" mass="7559">MSGQKLTEEEFFKFISALLLDLSRIYKKYKWVMLWYINCLRNNNLELFKKLGSDIGTDSTAEGF</sequence>
<dbReference type="Proteomes" id="UP000019260">
    <property type="component" value="Chromosome"/>
</dbReference>
<dbReference type="Gene3D" id="3.20.20.140">
    <property type="entry name" value="Metal-dependent hydrolases"/>
    <property type="match status" value="1"/>
</dbReference>
<dbReference type="Pfam" id="PF02614">
    <property type="entry name" value="UxaC"/>
    <property type="match status" value="1"/>
</dbReference>
<dbReference type="PATRIC" id="fig|838561.3.peg.261"/>
<dbReference type="UniPathway" id="UPA00246"/>
<dbReference type="EMBL" id="CP006720">
    <property type="protein sequence ID" value="AHI57643.1"/>
    <property type="molecule type" value="Genomic_DNA"/>
</dbReference>
<dbReference type="SUPFAM" id="SSF51556">
    <property type="entry name" value="Metallo-dependent hydrolases"/>
    <property type="match status" value="1"/>
</dbReference>